<protein>
    <submittedName>
        <fullName evidence="1">Uncharacterized protein</fullName>
    </submittedName>
</protein>
<comment type="caution">
    <text evidence="1">The sequence shown here is derived from an EMBL/GenBank/DDBJ whole genome shotgun (WGS) entry which is preliminary data.</text>
</comment>
<sequence>GNVITSILSDGLTENQSLKLEAELIIALGTEKNGGILKNTVSPKGNYKDLNQALNIPSGIYEKAQIGLVFLKDAISEFIEANPAGIKNSEFVKYLNLHSDNNGKQKDYLTYSILGILMRENKIEKDKTGRYKRKM</sequence>
<reference evidence="1 2" key="1">
    <citation type="submission" date="2014-02" db="EMBL/GenBank/DDBJ databases">
        <authorList>
            <person name="Sears C."/>
            <person name="Carroll K."/>
            <person name="Sack B.R."/>
            <person name="Qadri F."/>
            <person name="Myers L.L."/>
            <person name="Chung G.-T."/>
            <person name="Escheverria P."/>
            <person name="Fraser C.M."/>
            <person name="Sadzewicz L."/>
            <person name="Shefchek K.A."/>
            <person name="Tallon L."/>
            <person name="Das S.P."/>
            <person name="Daugherty S."/>
            <person name="Mongodin E.F."/>
        </authorList>
    </citation>
    <scope>NUCLEOTIDE SEQUENCE [LARGE SCALE GENOMIC DNA]</scope>
    <source>
        <strain evidence="2">3998T(B)3</strain>
    </source>
</reference>
<evidence type="ECO:0000313" key="2">
    <source>
        <dbReference type="Proteomes" id="UP000020773"/>
    </source>
</evidence>
<accession>A0A015TZC8</accession>
<organism evidence="1 2">
    <name type="scientific">Bacteroides fragilis str. 3998T(B)3</name>
    <dbReference type="NCBI Taxonomy" id="1339316"/>
    <lineage>
        <taxon>Bacteria</taxon>
        <taxon>Pseudomonadati</taxon>
        <taxon>Bacteroidota</taxon>
        <taxon>Bacteroidia</taxon>
        <taxon>Bacteroidales</taxon>
        <taxon>Bacteroidaceae</taxon>
        <taxon>Bacteroides</taxon>
    </lineage>
</organism>
<dbReference type="EMBL" id="JGDB01000369">
    <property type="protein sequence ID" value="EXY87847.1"/>
    <property type="molecule type" value="Genomic_DNA"/>
</dbReference>
<name>A0A015TZC8_BACFG</name>
<proteinExistence type="predicted"/>
<dbReference type="PATRIC" id="fig|1339316.3.peg.5203"/>
<dbReference type="Proteomes" id="UP000020773">
    <property type="component" value="Unassembled WGS sequence"/>
</dbReference>
<evidence type="ECO:0000313" key="1">
    <source>
        <dbReference type="EMBL" id="EXY87847.1"/>
    </source>
</evidence>
<dbReference type="AlphaFoldDB" id="A0A015TZC8"/>
<dbReference type="RefSeq" id="WP_042971948.1">
    <property type="nucleotide sequence ID" value="NZ_JGDB01000369.1"/>
</dbReference>
<gene>
    <name evidence="1" type="ORF">M125_5524</name>
</gene>
<feature type="non-terminal residue" evidence="1">
    <location>
        <position position="1"/>
    </location>
</feature>